<protein>
    <submittedName>
        <fullName evidence="1">Uncharacterized protein</fullName>
    </submittedName>
</protein>
<comment type="caution">
    <text evidence="1">The sequence shown here is derived from an EMBL/GenBank/DDBJ whole genome shotgun (WGS) entry which is preliminary data.</text>
</comment>
<dbReference type="EMBL" id="WHJH01000102">
    <property type="protein sequence ID" value="NHZ93854.1"/>
    <property type="molecule type" value="Genomic_DNA"/>
</dbReference>
<keyword evidence="2" id="KW-1185">Reference proteome</keyword>
<dbReference type="Proteomes" id="UP000609726">
    <property type="component" value="Unassembled WGS sequence"/>
</dbReference>
<accession>A0ABX0P438</accession>
<evidence type="ECO:0000313" key="2">
    <source>
        <dbReference type="Proteomes" id="UP000609726"/>
    </source>
</evidence>
<dbReference type="RefSeq" id="WP_166882536.1">
    <property type="nucleotide sequence ID" value="NZ_WHJH01000102.1"/>
</dbReference>
<name>A0ABX0P438_9BURK</name>
<sequence length="145" mass="15712">MNSEFDESGKLQYPDPIALSCPRCGALGALKVGQLNFRGKLRWFESASCDTCGLRSEADGVGLPPSKIRELLIESDGEWRVVMSEVKSKASAVKVLQSALSLDMKAAVALLRTEAKTVFLGTKSESLWLAELLEAAGERPILTRV</sequence>
<organism evidence="1 2">
    <name type="scientific">Massilia mucilaginosa</name>
    <dbReference type="NCBI Taxonomy" id="2609282"/>
    <lineage>
        <taxon>Bacteria</taxon>
        <taxon>Pseudomonadati</taxon>
        <taxon>Pseudomonadota</taxon>
        <taxon>Betaproteobacteria</taxon>
        <taxon>Burkholderiales</taxon>
        <taxon>Oxalobacteraceae</taxon>
        <taxon>Telluria group</taxon>
        <taxon>Massilia</taxon>
    </lineage>
</organism>
<reference evidence="1 2" key="1">
    <citation type="submission" date="2019-10" db="EMBL/GenBank/DDBJ databases">
        <title>Taxonomy of Antarctic Massilia spp.: description of Massilia rubra sp. nov., Massilia aquatica sp. nov., Massilia mucilaginosa sp. nov., Massilia frigida sp. nov. isolated from streams, lakes and regoliths.</title>
        <authorList>
            <person name="Holochova P."/>
            <person name="Sedlacek I."/>
            <person name="Kralova S."/>
            <person name="Maslanova I."/>
            <person name="Busse H.-J."/>
            <person name="Stankova E."/>
            <person name="Vrbovska V."/>
            <person name="Kovarovic V."/>
            <person name="Bartak M."/>
            <person name="Svec P."/>
            <person name="Pantucek R."/>
        </authorList>
    </citation>
    <scope>NUCLEOTIDE SEQUENCE [LARGE SCALE GENOMIC DNA]</scope>
    <source>
        <strain evidence="1 2">CCM 8733</strain>
    </source>
</reference>
<evidence type="ECO:0000313" key="1">
    <source>
        <dbReference type="EMBL" id="NHZ93854.1"/>
    </source>
</evidence>
<proteinExistence type="predicted"/>
<gene>
    <name evidence="1" type="ORF">F2P45_33375</name>
</gene>